<sequence length="87" mass="9618">MINKKKVGTKVAYGLLAIQELCQCQSLTEKAFVLEVALHGISEALAGGVGFEETEQLLTNVQRHLKNNRAQIENAVIEMMKPAQSRH</sequence>
<evidence type="ECO:0000313" key="1">
    <source>
        <dbReference type="EMBL" id="HAF2131389.1"/>
    </source>
</evidence>
<dbReference type="EMBL" id="DAAUQX010000156">
    <property type="protein sequence ID" value="HAF2131389.1"/>
    <property type="molecule type" value="Genomic_DNA"/>
</dbReference>
<comment type="caution">
    <text evidence="1">The sequence shown here is derived from an EMBL/GenBank/DDBJ whole genome shotgun (WGS) entry which is preliminary data.</text>
</comment>
<dbReference type="AlphaFoldDB" id="A0A743SQA9"/>
<proteinExistence type="predicted"/>
<reference evidence="1" key="2">
    <citation type="submission" date="2020-02" db="EMBL/GenBank/DDBJ databases">
        <authorList>
            <consortium name="NCBI Pathogen Detection Project"/>
        </authorList>
    </citation>
    <scope>NUCLEOTIDE SEQUENCE</scope>
    <source>
        <strain evidence="1">MA.CK_00/00001968</strain>
    </source>
</reference>
<reference evidence="1" key="1">
    <citation type="journal article" date="2018" name="Genome Biol.">
        <title>SKESA: strategic k-mer extension for scrupulous assemblies.</title>
        <authorList>
            <person name="Souvorov A."/>
            <person name="Agarwala R."/>
            <person name="Lipman D.J."/>
        </authorList>
    </citation>
    <scope>NUCLEOTIDE SEQUENCE</scope>
    <source>
        <strain evidence="1">MA.CK_00/00001968</strain>
    </source>
</reference>
<name>A0A743SQA9_SALER</name>
<organism evidence="1">
    <name type="scientific">Salmonella enterica</name>
    <name type="common">Salmonella choleraesuis</name>
    <dbReference type="NCBI Taxonomy" id="28901"/>
    <lineage>
        <taxon>Bacteria</taxon>
        <taxon>Pseudomonadati</taxon>
        <taxon>Pseudomonadota</taxon>
        <taxon>Gammaproteobacteria</taxon>
        <taxon>Enterobacterales</taxon>
        <taxon>Enterobacteriaceae</taxon>
        <taxon>Salmonella</taxon>
    </lineage>
</organism>
<gene>
    <name evidence="1" type="ORF">G9F27_005766</name>
</gene>
<protein>
    <submittedName>
        <fullName evidence="1">Uncharacterized protein</fullName>
    </submittedName>
</protein>
<accession>A0A743SQA9</accession>